<gene>
    <name evidence="1" type="ORF">METZ01_LOCUS350959</name>
</gene>
<dbReference type="Pfam" id="PF13238">
    <property type="entry name" value="AAA_18"/>
    <property type="match status" value="1"/>
</dbReference>
<accession>A0A382RLR4</accession>
<protein>
    <recommendedName>
        <fullName evidence="2">Adenylyl-sulfate kinase</fullName>
    </recommendedName>
</protein>
<dbReference type="SUPFAM" id="SSF52540">
    <property type="entry name" value="P-loop containing nucleoside triphosphate hydrolases"/>
    <property type="match status" value="1"/>
</dbReference>
<evidence type="ECO:0000313" key="1">
    <source>
        <dbReference type="EMBL" id="SVC98105.1"/>
    </source>
</evidence>
<sequence>MKILVCGLPGSGKTWLAERLVKHIGNCAWYNADFVRKSSNDWDFSKEGRIRQANRMKTFADFERSNGRWVICDFVAPTNKSREAFAPDYVIWLDTIKEGRVVSSKLSELKNIENLPFDANSLSQSKEFEDTNKVFERP</sequence>
<name>A0A382RLR4_9ZZZZ</name>
<dbReference type="Gene3D" id="3.40.50.300">
    <property type="entry name" value="P-loop containing nucleotide triphosphate hydrolases"/>
    <property type="match status" value="1"/>
</dbReference>
<evidence type="ECO:0008006" key="2">
    <source>
        <dbReference type="Google" id="ProtNLM"/>
    </source>
</evidence>
<feature type="non-terminal residue" evidence="1">
    <location>
        <position position="138"/>
    </location>
</feature>
<organism evidence="1">
    <name type="scientific">marine metagenome</name>
    <dbReference type="NCBI Taxonomy" id="408172"/>
    <lineage>
        <taxon>unclassified sequences</taxon>
        <taxon>metagenomes</taxon>
        <taxon>ecological metagenomes</taxon>
    </lineage>
</organism>
<dbReference type="InterPro" id="IPR027417">
    <property type="entry name" value="P-loop_NTPase"/>
</dbReference>
<proteinExistence type="predicted"/>
<dbReference type="EMBL" id="UINC01122351">
    <property type="protein sequence ID" value="SVC98105.1"/>
    <property type="molecule type" value="Genomic_DNA"/>
</dbReference>
<dbReference type="AlphaFoldDB" id="A0A382RLR4"/>
<reference evidence="1" key="1">
    <citation type="submission" date="2018-05" db="EMBL/GenBank/DDBJ databases">
        <authorList>
            <person name="Lanie J.A."/>
            <person name="Ng W.-L."/>
            <person name="Kazmierczak K.M."/>
            <person name="Andrzejewski T.M."/>
            <person name="Davidsen T.M."/>
            <person name="Wayne K.J."/>
            <person name="Tettelin H."/>
            <person name="Glass J.I."/>
            <person name="Rusch D."/>
            <person name="Podicherti R."/>
            <person name="Tsui H.-C.T."/>
            <person name="Winkler M.E."/>
        </authorList>
    </citation>
    <scope>NUCLEOTIDE SEQUENCE</scope>
</reference>